<evidence type="ECO:0000259" key="1">
    <source>
        <dbReference type="PROSITE" id="PS50835"/>
    </source>
</evidence>
<dbReference type="HOGENOM" id="CLU_120158_1_0_1"/>
<dbReference type="InterPro" id="IPR007110">
    <property type="entry name" value="Ig-like_dom"/>
</dbReference>
<dbReference type="SUPFAM" id="SSF48726">
    <property type="entry name" value="Immunoglobulin"/>
    <property type="match status" value="1"/>
</dbReference>
<dbReference type="PROSITE" id="PS50835">
    <property type="entry name" value="IG_LIKE"/>
    <property type="match status" value="1"/>
</dbReference>
<dbReference type="STRING" id="126957.T1JIS8"/>
<dbReference type="Gene3D" id="2.60.40.10">
    <property type="entry name" value="Immunoglobulins"/>
    <property type="match status" value="1"/>
</dbReference>
<reference evidence="3" key="1">
    <citation type="submission" date="2011-05" db="EMBL/GenBank/DDBJ databases">
        <authorList>
            <person name="Richards S.R."/>
            <person name="Qu J."/>
            <person name="Jiang H."/>
            <person name="Jhangiani S.N."/>
            <person name="Agravi P."/>
            <person name="Goodspeed R."/>
            <person name="Gross S."/>
            <person name="Mandapat C."/>
            <person name="Jackson L."/>
            <person name="Mathew T."/>
            <person name="Pu L."/>
            <person name="Thornton R."/>
            <person name="Saada N."/>
            <person name="Wilczek-Boney K.B."/>
            <person name="Lee S."/>
            <person name="Kovar C."/>
            <person name="Wu Y."/>
            <person name="Scherer S.E."/>
            <person name="Worley K.C."/>
            <person name="Muzny D.M."/>
            <person name="Gibbs R."/>
        </authorList>
    </citation>
    <scope>NUCLEOTIDE SEQUENCE</scope>
    <source>
        <strain evidence="3">Brora</strain>
    </source>
</reference>
<reference evidence="2" key="2">
    <citation type="submission" date="2015-02" db="UniProtKB">
        <authorList>
            <consortium name="EnsemblMetazoa"/>
        </authorList>
    </citation>
    <scope>IDENTIFICATION</scope>
</reference>
<protein>
    <recommendedName>
        <fullName evidence="1">Ig-like domain-containing protein</fullName>
    </recommendedName>
</protein>
<dbReference type="EMBL" id="JH431781">
    <property type="status" value="NOT_ANNOTATED_CDS"/>
    <property type="molecule type" value="Genomic_DNA"/>
</dbReference>
<feature type="domain" description="Ig-like" evidence="1">
    <location>
        <begin position="22"/>
        <end position="115"/>
    </location>
</feature>
<accession>T1JIS8</accession>
<dbReference type="AlphaFoldDB" id="T1JIS8"/>
<dbReference type="eggNOG" id="KOG3510">
    <property type="taxonomic scope" value="Eukaryota"/>
</dbReference>
<evidence type="ECO:0000313" key="2">
    <source>
        <dbReference type="EnsemblMetazoa" id="SMAR013759-PA"/>
    </source>
</evidence>
<sequence length="118" mass="13028">MPIYGHSVLVNQNAETIDLYGPRFVREPLSVIDFSNSTGISIDCLAKGNPSPVIEWIRPDGAVVGNVQGLRYVLSNGTIYFPPFRAEEYRQDVHASIYACAASNPFGRIISREVTLRA</sequence>
<evidence type="ECO:0000313" key="3">
    <source>
        <dbReference type="Proteomes" id="UP000014500"/>
    </source>
</evidence>
<dbReference type="Proteomes" id="UP000014500">
    <property type="component" value="Unassembled WGS sequence"/>
</dbReference>
<dbReference type="EnsemblMetazoa" id="SMAR013759-RA">
    <property type="protein sequence ID" value="SMAR013759-PA"/>
    <property type="gene ID" value="SMAR013759"/>
</dbReference>
<dbReference type="InterPro" id="IPR013783">
    <property type="entry name" value="Ig-like_fold"/>
</dbReference>
<name>T1JIS8_STRMM</name>
<organism evidence="2 3">
    <name type="scientific">Strigamia maritima</name>
    <name type="common">European centipede</name>
    <name type="synonym">Geophilus maritimus</name>
    <dbReference type="NCBI Taxonomy" id="126957"/>
    <lineage>
        <taxon>Eukaryota</taxon>
        <taxon>Metazoa</taxon>
        <taxon>Ecdysozoa</taxon>
        <taxon>Arthropoda</taxon>
        <taxon>Myriapoda</taxon>
        <taxon>Chilopoda</taxon>
        <taxon>Pleurostigmophora</taxon>
        <taxon>Geophilomorpha</taxon>
        <taxon>Linotaeniidae</taxon>
        <taxon>Strigamia</taxon>
    </lineage>
</organism>
<dbReference type="PhylomeDB" id="T1JIS8"/>
<keyword evidence="3" id="KW-1185">Reference proteome</keyword>
<dbReference type="InterPro" id="IPR036179">
    <property type="entry name" value="Ig-like_dom_sf"/>
</dbReference>
<proteinExistence type="predicted"/>